<dbReference type="STRING" id="695939.SAMN00790413_02020"/>
<accession>A0A1W1VKP3</accession>
<feature type="chain" id="PRO_5013229804" description="Copper amine oxidase N-terminal domain-containing protein" evidence="1">
    <location>
        <begin position="27"/>
        <end position="274"/>
    </location>
</feature>
<dbReference type="OrthoDB" id="68506at2"/>
<protein>
    <recommendedName>
        <fullName evidence="4">Copper amine oxidase N-terminal domain-containing protein</fullName>
    </recommendedName>
</protein>
<reference evidence="2 3" key="1">
    <citation type="submission" date="2017-04" db="EMBL/GenBank/DDBJ databases">
        <authorList>
            <person name="Afonso C.L."/>
            <person name="Miller P.J."/>
            <person name="Scott M.A."/>
            <person name="Spackman E."/>
            <person name="Goraichik I."/>
            <person name="Dimitrov K.M."/>
            <person name="Suarez D.L."/>
            <person name="Swayne D.E."/>
        </authorList>
    </citation>
    <scope>NUCLEOTIDE SEQUENCE [LARGE SCALE GENOMIC DNA]</scope>
    <source>
        <strain evidence="2 3">KR-140</strain>
    </source>
</reference>
<keyword evidence="1" id="KW-0732">Signal</keyword>
<evidence type="ECO:0000313" key="3">
    <source>
        <dbReference type="Proteomes" id="UP000192582"/>
    </source>
</evidence>
<proteinExistence type="predicted"/>
<feature type="signal peptide" evidence="1">
    <location>
        <begin position="1"/>
        <end position="26"/>
    </location>
</feature>
<organism evidence="2 3">
    <name type="scientific">Deinococcus hopiensis KR-140</name>
    <dbReference type="NCBI Taxonomy" id="695939"/>
    <lineage>
        <taxon>Bacteria</taxon>
        <taxon>Thermotogati</taxon>
        <taxon>Deinococcota</taxon>
        <taxon>Deinococci</taxon>
        <taxon>Deinococcales</taxon>
        <taxon>Deinococcaceae</taxon>
        <taxon>Deinococcus</taxon>
    </lineage>
</organism>
<keyword evidence="3" id="KW-1185">Reference proteome</keyword>
<evidence type="ECO:0000313" key="2">
    <source>
        <dbReference type="EMBL" id="SMB93524.1"/>
    </source>
</evidence>
<evidence type="ECO:0000256" key="1">
    <source>
        <dbReference type="SAM" id="SignalP"/>
    </source>
</evidence>
<dbReference type="EMBL" id="FWWU01000009">
    <property type="protein sequence ID" value="SMB93524.1"/>
    <property type="molecule type" value="Genomic_DNA"/>
</dbReference>
<evidence type="ECO:0008006" key="4">
    <source>
        <dbReference type="Google" id="ProtNLM"/>
    </source>
</evidence>
<gene>
    <name evidence="2" type="ORF">SAMN00790413_02020</name>
</gene>
<dbReference type="AlphaFoldDB" id="A0A1W1VKP3"/>
<dbReference type="Proteomes" id="UP000192582">
    <property type="component" value="Unassembled WGS sequence"/>
</dbReference>
<dbReference type="RefSeq" id="WP_084049367.1">
    <property type="nucleotide sequence ID" value="NZ_FWWU01000009.1"/>
</dbReference>
<name>A0A1W1VKP3_9DEIO</name>
<sequence length="274" mass="26517">MSAFPKAVRAASLALTCLLGVAAAQGAAPATPAPAAATPAKAAANTPVSGTTSRAASSVAIEVSAAVKGQIVSCPGTLKVGPAAVCLYVKASPASVRPLIRAKLGARALGDWKTTGKASSLLVGAAPGGAVSAYVLLAPLTEAETLLVVDAAPTVPAAQVKGGARPATPAGTVKGQPYVLGRDLAGVVNVSALGGGKFRLSRAGGDTLTVTAGQKTAQMRGGTVELPLAPTTDGTNLILPLAALRALGCTLTPAGSSVTVACGAESVGLKPIVF</sequence>